<keyword evidence="1" id="KW-0413">Isomerase</keyword>
<dbReference type="InterPro" id="IPR011051">
    <property type="entry name" value="RmlC_Cupin_sf"/>
</dbReference>
<dbReference type="EMBL" id="CP001737">
    <property type="protein sequence ID" value="ACV80819.1"/>
    <property type="molecule type" value="Genomic_DNA"/>
</dbReference>
<evidence type="ECO:0000313" key="3">
    <source>
        <dbReference type="EMBL" id="ACV80819.1"/>
    </source>
</evidence>
<dbReference type="InterPro" id="IPR024203">
    <property type="entry name" value="Deoxy-glucuronate_isom_IolB"/>
</dbReference>
<dbReference type="OrthoDB" id="9799936at2"/>
<dbReference type="PIRSF" id="PIRSF036628">
    <property type="entry name" value="IolB"/>
    <property type="match status" value="1"/>
</dbReference>
<dbReference type="KEGG" id="nml:Namu_4540"/>
<reference evidence="3 4" key="2">
    <citation type="journal article" date="2010" name="Stand. Genomic Sci.">
        <title>Complete genome sequence of Nakamurella multipartita type strain (Y-104).</title>
        <authorList>
            <person name="Tice H."/>
            <person name="Mayilraj S."/>
            <person name="Sims D."/>
            <person name="Lapidus A."/>
            <person name="Nolan M."/>
            <person name="Lucas S."/>
            <person name="Glavina Del Rio T."/>
            <person name="Copeland A."/>
            <person name="Cheng J.F."/>
            <person name="Meincke L."/>
            <person name="Bruce D."/>
            <person name="Goodwin L."/>
            <person name="Pitluck S."/>
            <person name="Ivanova N."/>
            <person name="Mavromatis K."/>
            <person name="Ovchinnikova G."/>
            <person name="Pati A."/>
            <person name="Chen A."/>
            <person name="Palaniappan K."/>
            <person name="Land M."/>
            <person name="Hauser L."/>
            <person name="Chang Y.J."/>
            <person name="Jeffries C.D."/>
            <person name="Detter J.C."/>
            <person name="Brettin T."/>
            <person name="Rohde M."/>
            <person name="Goker M."/>
            <person name="Bristow J."/>
            <person name="Eisen J.A."/>
            <person name="Markowitz V."/>
            <person name="Hugenholtz P."/>
            <person name="Kyrpides N.C."/>
            <person name="Klenk H.P."/>
            <person name="Chen F."/>
        </authorList>
    </citation>
    <scope>NUCLEOTIDE SEQUENCE [LARGE SCALE GENOMIC DNA]</scope>
    <source>
        <strain evidence="4">ATCC 700099 / DSM 44233 / CIP 104796 / JCM 9543 / NBRC 105858 / Y-104</strain>
    </source>
</reference>
<keyword evidence="4" id="KW-1185">Reference proteome</keyword>
<protein>
    <submittedName>
        <fullName evidence="3">Myo-inositol catabolism IolB domain protein</fullName>
    </submittedName>
</protein>
<dbReference type="AlphaFoldDB" id="C8X6S1"/>
<reference evidence="4" key="1">
    <citation type="submission" date="2009-09" db="EMBL/GenBank/DDBJ databases">
        <title>The complete genome of Nakamurella multipartita DSM 44233.</title>
        <authorList>
            <consortium name="US DOE Joint Genome Institute (JGI-PGF)"/>
            <person name="Lucas S."/>
            <person name="Copeland A."/>
            <person name="Lapidus A."/>
            <person name="Glavina del Rio T."/>
            <person name="Dalin E."/>
            <person name="Tice H."/>
            <person name="Bruce D."/>
            <person name="Goodwin L."/>
            <person name="Pitluck S."/>
            <person name="Kyrpides N."/>
            <person name="Mavromatis K."/>
            <person name="Ivanova N."/>
            <person name="Ovchinnikova G."/>
            <person name="Sims D."/>
            <person name="Meincke L."/>
            <person name="Brettin T."/>
            <person name="Detter J.C."/>
            <person name="Han C."/>
            <person name="Larimer F."/>
            <person name="Land M."/>
            <person name="Hauser L."/>
            <person name="Markowitz V."/>
            <person name="Cheng J.-F."/>
            <person name="Hugenholtz P."/>
            <person name="Woyke T."/>
            <person name="Wu D."/>
            <person name="Klenk H.-P."/>
            <person name="Eisen J.A."/>
        </authorList>
    </citation>
    <scope>NUCLEOTIDE SEQUENCE [LARGE SCALE GENOMIC DNA]</scope>
    <source>
        <strain evidence="4">ATCC 700099 / DSM 44233 / CIP 104796 / JCM 9543 / NBRC 105858 / Y-104</strain>
    </source>
</reference>
<dbReference type="PANTHER" id="PTHR39193:SF1">
    <property type="entry name" value="5-DEOXY-GLUCURONATE ISOMERASE"/>
    <property type="match status" value="1"/>
</dbReference>
<organism evidence="3 4">
    <name type="scientific">Nakamurella multipartita (strain ATCC 700099 / DSM 44233 / CIP 104796 / JCM 9543 / NBRC 105858 / Y-104)</name>
    <name type="common">Microsphaera multipartita</name>
    <dbReference type="NCBI Taxonomy" id="479431"/>
    <lineage>
        <taxon>Bacteria</taxon>
        <taxon>Bacillati</taxon>
        <taxon>Actinomycetota</taxon>
        <taxon>Actinomycetes</taxon>
        <taxon>Nakamurellales</taxon>
        <taxon>Nakamurellaceae</taxon>
        <taxon>Nakamurella</taxon>
    </lineage>
</organism>
<dbReference type="PANTHER" id="PTHR39193">
    <property type="entry name" value="5-DEOXY-GLUCURONATE ISOMERASE"/>
    <property type="match status" value="1"/>
</dbReference>
<dbReference type="eggNOG" id="COG3718">
    <property type="taxonomic scope" value="Bacteria"/>
</dbReference>
<dbReference type="Pfam" id="PF04962">
    <property type="entry name" value="KduI"/>
    <property type="match status" value="1"/>
</dbReference>
<dbReference type="Gene3D" id="2.60.120.10">
    <property type="entry name" value="Jelly Rolls"/>
    <property type="match status" value="2"/>
</dbReference>
<feature type="region of interest" description="Disordered" evidence="2">
    <location>
        <begin position="292"/>
        <end position="311"/>
    </location>
</feature>
<dbReference type="InParanoid" id="C8X6S1"/>
<dbReference type="RefSeq" id="WP_015749634.1">
    <property type="nucleotide sequence ID" value="NC_013235.1"/>
</dbReference>
<dbReference type="InterPro" id="IPR021120">
    <property type="entry name" value="KduI/IolB_isomerase"/>
</dbReference>
<sequence length="311" mass="33256">MIQDRDGLYRPAGSTADGIWDLVITPETAGWGYSSLRVITLDEGQHVEFGTGDSEWIVLPLTGGVDVTLGGQTLTLAGRAGVFTAVTDTAYLPIDSAVTLTGTRAGEIALCGARADRALPFRYQPAAGVDVSLRGSGSHTRQVNNFGMGAGLECVNLLATEVLTPASNWSSYPPHKHDEAGGIDGSETELEEIYYFRFASAAPASAAAARAATPVGYQRVYGTAERPVELLAEVTERDTVLVPHGWHGPSIAAPSHHMYYLNVMAGPGQERAWGISDDPHHGWVRATWADRPTDPRLPFYTAPEQEAGEPR</sequence>
<dbReference type="SUPFAM" id="SSF51182">
    <property type="entry name" value="RmlC-like cupins"/>
    <property type="match status" value="1"/>
</dbReference>
<dbReference type="Proteomes" id="UP000002218">
    <property type="component" value="Chromosome"/>
</dbReference>
<accession>C8X6S1</accession>
<evidence type="ECO:0000256" key="1">
    <source>
        <dbReference type="ARBA" id="ARBA00023235"/>
    </source>
</evidence>
<dbReference type="NCBIfam" id="TIGR04378">
    <property type="entry name" value="myo_inos_iolB"/>
    <property type="match status" value="1"/>
</dbReference>
<proteinExistence type="predicted"/>
<gene>
    <name evidence="3" type="ordered locus">Namu_4540</name>
</gene>
<evidence type="ECO:0000313" key="4">
    <source>
        <dbReference type="Proteomes" id="UP000002218"/>
    </source>
</evidence>
<name>C8X6S1_NAKMY</name>
<dbReference type="HOGENOM" id="CLU_066438_0_0_11"/>
<dbReference type="STRING" id="479431.Namu_4540"/>
<dbReference type="GO" id="GO:0008880">
    <property type="term" value="F:glucuronate isomerase activity"/>
    <property type="evidence" value="ECO:0007669"/>
    <property type="project" value="InterPro"/>
</dbReference>
<evidence type="ECO:0000256" key="2">
    <source>
        <dbReference type="SAM" id="MobiDB-lite"/>
    </source>
</evidence>
<dbReference type="GO" id="GO:0019310">
    <property type="term" value="P:inositol catabolic process"/>
    <property type="evidence" value="ECO:0007669"/>
    <property type="project" value="InterPro"/>
</dbReference>
<dbReference type="InterPro" id="IPR014710">
    <property type="entry name" value="RmlC-like_jellyroll"/>
</dbReference>